<dbReference type="Pfam" id="PF02493">
    <property type="entry name" value="MORN"/>
    <property type="match status" value="7"/>
</dbReference>
<dbReference type="PROSITE" id="PS50003">
    <property type="entry name" value="PH_DOMAIN"/>
    <property type="match status" value="1"/>
</dbReference>
<accession>A0A834Y2V5</accession>
<dbReference type="Gene3D" id="2.20.110.10">
    <property type="entry name" value="Histone H3 K4-specific methyltransferase SET7/9 N-terminal domain"/>
    <property type="match status" value="4"/>
</dbReference>
<dbReference type="InterPro" id="IPR000408">
    <property type="entry name" value="Reg_chr_condens"/>
</dbReference>
<dbReference type="GO" id="GO:0005737">
    <property type="term" value="C:cytoplasm"/>
    <property type="evidence" value="ECO:0007669"/>
    <property type="project" value="TreeGrafter"/>
</dbReference>
<evidence type="ECO:0000259" key="6">
    <source>
        <dbReference type="PROSITE" id="PS51205"/>
    </source>
</evidence>
<dbReference type="InterPro" id="IPR011993">
    <property type="entry name" value="PH-like_dom_sf"/>
</dbReference>
<name>A0A834Y2V5_APHGI</name>
<dbReference type="Pfam" id="PF25384">
    <property type="entry name" value="Alsin_RLD"/>
    <property type="match status" value="1"/>
</dbReference>
<dbReference type="InterPro" id="IPR001849">
    <property type="entry name" value="PH_domain"/>
</dbReference>
<dbReference type="PANTHER" id="PTHR46089:SF2">
    <property type="entry name" value="ALSIN HOMOLOG"/>
    <property type="match status" value="1"/>
</dbReference>
<dbReference type="SMART" id="SM00698">
    <property type="entry name" value="MORN"/>
    <property type="match status" value="8"/>
</dbReference>
<dbReference type="EMBL" id="JACMRX010000001">
    <property type="protein sequence ID" value="KAF7997011.1"/>
    <property type="molecule type" value="Genomic_DNA"/>
</dbReference>
<feature type="domain" description="PH" evidence="5">
    <location>
        <begin position="757"/>
        <end position="850"/>
    </location>
</feature>
<sequence length="1476" mass="168740">MAVYSIWINEKKINAIFDEKPNGFIKKIKNIKNYLFILTTNKQIYFSKINELEDFVKFDIINFIAIDIDCNSEYLFIVNDNDGAVVKISPCNFEIIETIFLKENAKFCSHGCKQNEKLIKVKSIAVNDSSSLFITENDELWANGNIPQIDIKCDTPKKVIFFDGRIISSISCGVNFWIAISRKIPDTSNDDTDDENDNEKIYINNCSKCTDEINDNEKSFCHINDSKIDKKSDKLTDLNGSVNRNFRTRKLSRVSSSGDDVGDDNNNNNYEDISNSSKILRQNVSNVANFVCEGVKLISDKVTNLSRQMSSNDNDKIRLTDMSMKLTLSPESPRQNSFRNDDEPSSIGSSFEYHDSTQHGLNEKTFIDAGNSLLSSEVWAWGDTNYGQLGTADNVPRSKPVLITKLQNTGIQKISCGAYHTLALTLDGRVFSWGKNTYNQITNDTSLHQSSPKQINPMKKTNFDARATDVSAGEQHSLIIINQEIYLIGKINNNNNNSQENHDGDVDDSIKKLDTIDETSSINYLSSSGKFTIYSLNNKPDIIINQNNINNEKCLLEEMIIVSQNLIKKLQKKTSATKELNAYEKLCNSYLELMSLTALNVKSINDYINNKLKIYEILLIINVDEFTNVYRYYITSVCDVISLDGFKKMAKIMPEQSDNIRKLYYPIDNWKKITIEDLITNALQSPINKLKNYLLLILDIINNNKLNLYNDYLKKAKLKWERLCNDGKIYLDEAIITRNFWDNFGKSIDIQKSPERRLIRESRTHPLSIMNYSRFTSHWFILLNDIFIHTTGTSNHTVYSLSTIWIESIGDSETSKNTISMITPEKNFLFYTSTSIEKNEWLNAFQMAIKKNVQKFIGKNPPRSRTASYTFLKHSLFKDAHYNGRWLNGKPHGFGEMKWRDGKIYTGEFYNGFIHGNGKIKYPLVGTYDGEWIDGKQNGFGHYQYENGDIYDGWFKDDLPHGHGVKQEGHLMTEIASLYIGDWSGGLKHGYGIKDDQMTGEKYLGSWYNDLKHGTGIIVTLDGIYYEGEFVNGIMTGHGLMVFDDGTHYEGEIKSAGCFGGKGILELQNGFTIDGIIHGNWNENIKVIATLQLNKKNDDKKKYNITKPPSFSKIGVLPNQKWKSIFRQCYELLGLVDPASRSLMSFDKSPDTQRIWENLAVVINKSLQKTTIDANYNSSLKYRDKDLSISDELSKIPKFGRDDLTVESYELIQNYLTGAFASVHHPLGWLLSEMASVFNASYGGVRVHPLLLTHAVGEIRSITERLYELVNLFFPALPKYGLDMVLKIDNGEAPLISADGLLHPILLPQVNSALFVLYALHNKKEDDAYWERLIKWNRQNDERLMELLDVDKKFWNKNFMNKKDDIYFNDAIENLQQLKTTFSPLEKLMVIKKTFEKVTKEVQQDFGSVYMWSMDELFPVINFVVIRAGVLQLGSEINLIEDFMEPYVSNGELGIMFSTLKASYHQVLNEKIDMTD</sequence>
<dbReference type="PROSITE" id="PS50012">
    <property type="entry name" value="RCC1_3"/>
    <property type="match status" value="2"/>
</dbReference>
<evidence type="ECO:0000256" key="2">
    <source>
        <dbReference type="ARBA" id="ARBA00022737"/>
    </source>
</evidence>
<keyword evidence="2" id="KW-0677">Repeat</keyword>
<dbReference type="InterPro" id="IPR057248">
    <property type="entry name" value="Alsin-like_PH"/>
</dbReference>
<feature type="domain" description="VPS9" evidence="6">
    <location>
        <begin position="1338"/>
        <end position="1476"/>
    </location>
</feature>
<dbReference type="SUPFAM" id="SSF82185">
    <property type="entry name" value="Histone H3 K4-specific methyltransferase SET7/9 N-terminal domain"/>
    <property type="match status" value="2"/>
</dbReference>
<dbReference type="GO" id="GO:0016197">
    <property type="term" value="P:endosomal transport"/>
    <property type="evidence" value="ECO:0007669"/>
    <property type="project" value="TreeGrafter"/>
</dbReference>
<dbReference type="InterPro" id="IPR009091">
    <property type="entry name" value="RCC1/BLIP-II"/>
</dbReference>
<reference evidence="7 8" key="1">
    <citation type="submission" date="2020-08" db="EMBL/GenBank/DDBJ databases">
        <title>Aphidius gifuensis genome sequencing and assembly.</title>
        <authorList>
            <person name="Du Z."/>
        </authorList>
    </citation>
    <scope>NUCLEOTIDE SEQUENCE [LARGE SCALE GENOMIC DNA]</scope>
    <source>
        <strain evidence="7">YNYX2018</strain>
        <tissue evidence="7">Adults</tissue>
    </source>
</reference>
<feature type="compositionally biased region" description="Low complexity" evidence="4">
    <location>
        <begin position="255"/>
        <end position="270"/>
    </location>
</feature>
<feature type="region of interest" description="Disordered" evidence="4">
    <location>
        <begin position="249"/>
        <end position="270"/>
    </location>
</feature>
<organism evidence="7 8">
    <name type="scientific">Aphidius gifuensis</name>
    <name type="common">Parasitoid wasp</name>
    <dbReference type="NCBI Taxonomy" id="684658"/>
    <lineage>
        <taxon>Eukaryota</taxon>
        <taxon>Metazoa</taxon>
        <taxon>Ecdysozoa</taxon>
        <taxon>Arthropoda</taxon>
        <taxon>Hexapoda</taxon>
        <taxon>Insecta</taxon>
        <taxon>Pterygota</taxon>
        <taxon>Neoptera</taxon>
        <taxon>Endopterygota</taxon>
        <taxon>Hymenoptera</taxon>
        <taxon>Apocrita</taxon>
        <taxon>Ichneumonoidea</taxon>
        <taxon>Braconidae</taxon>
        <taxon>Aphidiinae</taxon>
        <taxon>Aphidius</taxon>
    </lineage>
</organism>
<dbReference type="GO" id="GO:0031267">
    <property type="term" value="F:small GTPase binding"/>
    <property type="evidence" value="ECO:0007669"/>
    <property type="project" value="TreeGrafter"/>
</dbReference>
<feature type="repeat" description="RCC1" evidence="3">
    <location>
        <begin position="376"/>
        <end position="427"/>
    </location>
</feature>
<dbReference type="PROSITE" id="PS00626">
    <property type="entry name" value="RCC1_2"/>
    <property type="match status" value="1"/>
</dbReference>
<dbReference type="PROSITE" id="PS51205">
    <property type="entry name" value="VPS9"/>
    <property type="match status" value="1"/>
</dbReference>
<dbReference type="Pfam" id="PF25383">
    <property type="entry name" value="PH_alsin"/>
    <property type="match status" value="1"/>
</dbReference>
<dbReference type="SUPFAM" id="SSF50729">
    <property type="entry name" value="PH domain-like"/>
    <property type="match status" value="1"/>
</dbReference>
<feature type="region of interest" description="Disordered" evidence="4">
    <location>
        <begin position="327"/>
        <end position="355"/>
    </location>
</feature>
<dbReference type="OrthoDB" id="48314at2759"/>
<dbReference type="SUPFAM" id="SSF50985">
    <property type="entry name" value="RCC1/BLIP-II"/>
    <property type="match status" value="2"/>
</dbReference>
<evidence type="ECO:0000313" key="7">
    <source>
        <dbReference type="EMBL" id="KAF7997011.1"/>
    </source>
</evidence>
<dbReference type="InterPro" id="IPR037191">
    <property type="entry name" value="VPS9_dom_sf"/>
</dbReference>
<dbReference type="Proteomes" id="UP000639338">
    <property type="component" value="Unassembled WGS sequence"/>
</dbReference>
<dbReference type="Pfam" id="PF25389">
    <property type="entry name" value="DH_ALS2"/>
    <property type="match status" value="1"/>
</dbReference>
<dbReference type="SUPFAM" id="SSF109993">
    <property type="entry name" value="VPS9 domain"/>
    <property type="match status" value="1"/>
</dbReference>
<keyword evidence="1" id="KW-0344">Guanine-nucleotide releasing factor</keyword>
<keyword evidence="8" id="KW-1185">Reference proteome</keyword>
<dbReference type="GO" id="GO:0005085">
    <property type="term" value="F:guanyl-nucleotide exchange factor activity"/>
    <property type="evidence" value="ECO:0007669"/>
    <property type="project" value="UniProtKB-KW"/>
</dbReference>
<feature type="compositionally biased region" description="Polar residues" evidence="4">
    <location>
        <begin position="329"/>
        <end position="338"/>
    </location>
</feature>
<protein>
    <recommendedName>
        <fullName evidence="9">Alsin</fullName>
    </recommendedName>
</protein>
<dbReference type="Pfam" id="PF26202">
    <property type="entry name" value="HA_Alsin"/>
    <property type="match status" value="1"/>
</dbReference>
<dbReference type="Gene3D" id="1.20.1050.80">
    <property type="entry name" value="VPS9 domain"/>
    <property type="match status" value="1"/>
</dbReference>
<comment type="caution">
    <text evidence="7">The sequence shown here is derived from an EMBL/GenBank/DDBJ whole genome shotgun (WGS) entry which is preliminary data.</text>
</comment>
<proteinExistence type="predicted"/>
<feature type="repeat" description="RCC1" evidence="3">
    <location>
        <begin position="428"/>
        <end position="483"/>
    </location>
</feature>
<evidence type="ECO:0000256" key="3">
    <source>
        <dbReference type="PROSITE-ProRule" id="PRU00235"/>
    </source>
</evidence>
<dbReference type="Gene3D" id="2.130.10.30">
    <property type="entry name" value="Regulator of chromosome condensation 1/beta-lactamase-inhibitor protein II"/>
    <property type="match status" value="2"/>
</dbReference>
<dbReference type="InterPro" id="IPR003409">
    <property type="entry name" value="MORN"/>
</dbReference>
<dbReference type="InterPro" id="IPR059093">
    <property type="entry name" value="HA_Alsin"/>
</dbReference>
<dbReference type="InterPro" id="IPR051984">
    <property type="entry name" value="Alsin"/>
</dbReference>
<dbReference type="InterPro" id="IPR003123">
    <property type="entry name" value="VPS9"/>
</dbReference>
<dbReference type="Pfam" id="PF02204">
    <property type="entry name" value="VPS9"/>
    <property type="match status" value="1"/>
</dbReference>
<gene>
    <name evidence="7" type="ORF">HCN44_005288</name>
</gene>
<dbReference type="Gene3D" id="2.30.29.30">
    <property type="entry name" value="Pleckstrin-homology domain (PH domain)/Phosphotyrosine-binding domain (PTB)"/>
    <property type="match status" value="1"/>
</dbReference>
<dbReference type="PANTHER" id="PTHR46089">
    <property type="entry name" value="ALSIN HOMOLOG"/>
    <property type="match status" value="1"/>
</dbReference>
<evidence type="ECO:0000256" key="1">
    <source>
        <dbReference type="ARBA" id="ARBA00022658"/>
    </source>
</evidence>
<evidence type="ECO:0008006" key="9">
    <source>
        <dbReference type="Google" id="ProtNLM"/>
    </source>
</evidence>
<evidence type="ECO:0000259" key="5">
    <source>
        <dbReference type="PROSITE" id="PS50003"/>
    </source>
</evidence>
<evidence type="ECO:0000256" key="4">
    <source>
        <dbReference type="SAM" id="MobiDB-lite"/>
    </source>
</evidence>
<evidence type="ECO:0000313" key="8">
    <source>
        <dbReference type="Proteomes" id="UP000639338"/>
    </source>
</evidence>